<reference evidence="2" key="1">
    <citation type="submission" date="2021-03" db="EMBL/GenBank/DDBJ databases">
        <title>Genomic Encyclopedia of Type Strains, Phase IV (KMG-IV): sequencing the most valuable type-strain genomes for metagenomic binning, comparative biology and taxonomic classification.</title>
        <authorList>
            <person name="Goeker M."/>
        </authorList>
    </citation>
    <scope>NUCLEOTIDE SEQUENCE</scope>
    <source>
        <strain evidence="2">DSM 26232</strain>
    </source>
</reference>
<evidence type="ECO:0000313" key="3">
    <source>
        <dbReference type="Proteomes" id="UP000823736"/>
    </source>
</evidence>
<dbReference type="OrthoDB" id="305986at2157"/>
<dbReference type="RefSeq" id="WP_209490259.1">
    <property type="nucleotide sequence ID" value="NZ_JAGGLC010000001.1"/>
</dbReference>
<keyword evidence="1" id="KW-1133">Transmembrane helix</keyword>
<organism evidence="2 3">
    <name type="scientific">Halolamina salifodinae</name>
    <dbReference type="NCBI Taxonomy" id="1202767"/>
    <lineage>
        <taxon>Archaea</taxon>
        <taxon>Methanobacteriati</taxon>
        <taxon>Methanobacteriota</taxon>
        <taxon>Stenosarchaea group</taxon>
        <taxon>Halobacteria</taxon>
        <taxon>Halobacteriales</taxon>
        <taxon>Haloferacaceae</taxon>
    </lineage>
</organism>
<accession>A0A8T4GSU3</accession>
<gene>
    <name evidence="2" type="ORF">J2753_000570</name>
</gene>
<evidence type="ECO:0000256" key="1">
    <source>
        <dbReference type="SAM" id="Phobius"/>
    </source>
</evidence>
<feature type="transmembrane region" description="Helical" evidence="1">
    <location>
        <begin position="20"/>
        <end position="38"/>
    </location>
</feature>
<dbReference type="EMBL" id="JAGGLC010000001">
    <property type="protein sequence ID" value="MBP1986097.1"/>
    <property type="molecule type" value="Genomic_DNA"/>
</dbReference>
<name>A0A8T4GSU3_9EURY</name>
<keyword evidence="3" id="KW-1185">Reference proteome</keyword>
<sequence length="98" mass="11165">MDWDPRVLRAYVDHFLPRDVVGPVIIVFSLEGVIDGIFNQYVPDAYETVGWGIVFLLSLAIVAYWGTVDEEDVEELHERIEEIENEDAEAAAPERSFP</sequence>
<proteinExistence type="predicted"/>
<keyword evidence="1" id="KW-0472">Membrane</keyword>
<dbReference type="Proteomes" id="UP000823736">
    <property type="component" value="Unassembled WGS sequence"/>
</dbReference>
<evidence type="ECO:0000313" key="2">
    <source>
        <dbReference type="EMBL" id="MBP1986097.1"/>
    </source>
</evidence>
<keyword evidence="1" id="KW-0812">Transmembrane</keyword>
<dbReference type="AlphaFoldDB" id="A0A8T4GSU3"/>
<protein>
    <submittedName>
        <fullName evidence="2">Uncharacterized protein</fullName>
    </submittedName>
</protein>
<comment type="caution">
    <text evidence="2">The sequence shown here is derived from an EMBL/GenBank/DDBJ whole genome shotgun (WGS) entry which is preliminary data.</text>
</comment>
<feature type="transmembrane region" description="Helical" evidence="1">
    <location>
        <begin position="45"/>
        <end position="66"/>
    </location>
</feature>